<comment type="function">
    <text evidence="1">Thiol-specific peroxidase that catalyzes the reduction of hydrogen peroxide and organic hydroperoxides to water and alcohols, respectively. Plays a role in cell protection against oxidative stress by detoxifying peroxides and as sensor of hydrogen peroxide-mediated signaling events.</text>
</comment>
<feature type="active site" description="Cysteine sulfenic acid (-SOH) intermediate; for peroxidase activity" evidence="12">
    <location>
        <position position="58"/>
    </location>
</feature>
<keyword evidence="6" id="KW-0560">Oxidoreductase</keyword>
<dbReference type="EMBL" id="PGXC01000023">
    <property type="protein sequence ID" value="PKK89203.1"/>
    <property type="molecule type" value="Genomic_DNA"/>
</dbReference>
<dbReference type="InterPro" id="IPR000866">
    <property type="entry name" value="AhpC/TSA"/>
</dbReference>
<proteinExistence type="inferred from homology"/>
<dbReference type="GO" id="GO:0008379">
    <property type="term" value="F:thioredoxin peroxidase activity"/>
    <property type="evidence" value="ECO:0007669"/>
    <property type="project" value="TreeGrafter"/>
</dbReference>
<evidence type="ECO:0000256" key="7">
    <source>
        <dbReference type="ARBA" id="ARBA00023157"/>
    </source>
</evidence>
<evidence type="ECO:0000256" key="4">
    <source>
        <dbReference type="ARBA" id="ARBA00022559"/>
    </source>
</evidence>
<dbReference type="CDD" id="cd03017">
    <property type="entry name" value="PRX_BCP"/>
    <property type="match status" value="1"/>
</dbReference>
<evidence type="ECO:0000256" key="10">
    <source>
        <dbReference type="ARBA" id="ARBA00038489"/>
    </source>
</evidence>
<dbReference type="Pfam" id="PF00578">
    <property type="entry name" value="AhpC-TSA"/>
    <property type="match status" value="1"/>
</dbReference>
<dbReference type="InterPro" id="IPR024706">
    <property type="entry name" value="Peroxiredoxin_AhpC-typ"/>
</dbReference>
<comment type="caution">
    <text evidence="15">The sequence shown here is derived from an EMBL/GenBank/DDBJ whole genome shotgun (WGS) entry which is preliminary data.</text>
</comment>
<name>A0A2N1PLI3_9BACT</name>
<dbReference type="PANTHER" id="PTHR42801">
    <property type="entry name" value="THIOREDOXIN-DEPENDENT PEROXIDE REDUCTASE"/>
    <property type="match status" value="1"/>
</dbReference>
<accession>A0A2N1PLI3</accession>
<evidence type="ECO:0000313" key="15">
    <source>
        <dbReference type="EMBL" id="PKK89203.1"/>
    </source>
</evidence>
<evidence type="ECO:0000256" key="6">
    <source>
        <dbReference type="ARBA" id="ARBA00023002"/>
    </source>
</evidence>
<evidence type="ECO:0000256" key="11">
    <source>
        <dbReference type="ARBA" id="ARBA00049091"/>
    </source>
</evidence>
<protein>
    <recommendedName>
        <fullName evidence="3">thioredoxin-dependent peroxiredoxin</fullName>
        <ecNumber evidence="3">1.11.1.24</ecNumber>
    </recommendedName>
    <alternativeName>
        <fullName evidence="9">Thioredoxin peroxidase</fullName>
    </alternativeName>
</protein>
<comment type="subunit">
    <text evidence="2">Monomer.</text>
</comment>
<keyword evidence="4" id="KW-0575">Peroxidase</keyword>
<comment type="catalytic activity">
    <reaction evidence="11">
        <text>a hydroperoxide + [thioredoxin]-dithiol = an alcohol + [thioredoxin]-disulfide + H2O</text>
        <dbReference type="Rhea" id="RHEA:62620"/>
        <dbReference type="Rhea" id="RHEA-COMP:10698"/>
        <dbReference type="Rhea" id="RHEA-COMP:10700"/>
        <dbReference type="ChEBI" id="CHEBI:15377"/>
        <dbReference type="ChEBI" id="CHEBI:29950"/>
        <dbReference type="ChEBI" id="CHEBI:30879"/>
        <dbReference type="ChEBI" id="CHEBI:35924"/>
        <dbReference type="ChEBI" id="CHEBI:50058"/>
        <dbReference type="EC" id="1.11.1.24"/>
    </reaction>
</comment>
<comment type="similarity">
    <text evidence="10">Belongs to the peroxiredoxin family. BCP/PrxQ subfamily.</text>
</comment>
<evidence type="ECO:0000256" key="2">
    <source>
        <dbReference type="ARBA" id="ARBA00011245"/>
    </source>
</evidence>
<organism evidence="15 16">
    <name type="scientific">Candidatus Wallbacteria bacterium HGW-Wallbacteria-1</name>
    <dbReference type="NCBI Taxonomy" id="2013854"/>
    <lineage>
        <taxon>Bacteria</taxon>
        <taxon>Candidatus Walliibacteriota</taxon>
    </lineage>
</organism>
<evidence type="ECO:0000256" key="9">
    <source>
        <dbReference type="ARBA" id="ARBA00032824"/>
    </source>
</evidence>
<evidence type="ECO:0000256" key="13">
    <source>
        <dbReference type="SAM" id="MobiDB-lite"/>
    </source>
</evidence>
<dbReference type="GO" id="GO:0005737">
    <property type="term" value="C:cytoplasm"/>
    <property type="evidence" value="ECO:0007669"/>
    <property type="project" value="TreeGrafter"/>
</dbReference>
<dbReference type="AlphaFoldDB" id="A0A2N1PLI3"/>
<dbReference type="Proteomes" id="UP000233256">
    <property type="component" value="Unassembled WGS sequence"/>
</dbReference>
<dbReference type="GO" id="GO:0045454">
    <property type="term" value="P:cell redox homeostasis"/>
    <property type="evidence" value="ECO:0007669"/>
    <property type="project" value="TreeGrafter"/>
</dbReference>
<feature type="region of interest" description="Disordered" evidence="13">
    <location>
        <begin position="1"/>
        <end position="22"/>
    </location>
</feature>
<keyword evidence="7" id="KW-1015">Disulfide bond</keyword>
<dbReference type="EC" id="1.11.1.24" evidence="3"/>
<sequence length="164" mass="18152">MEKAVREIHQSGGRMKKGDKAPDFKVMDHHGRDLILSEILKKGPVVLFFYPADGSPVCSREACLFRDSLKGFDEFGATVIGISADSNEKHREFALEHNFPFSLVSDSDGKLRTAYDVKKRMVVIPGRETFVIGIDGEILLIVDSQLDPGPHVEASLKVLRELAG</sequence>
<dbReference type="GO" id="GO:0034599">
    <property type="term" value="P:cellular response to oxidative stress"/>
    <property type="evidence" value="ECO:0007669"/>
    <property type="project" value="TreeGrafter"/>
</dbReference>
<evidence type="ECO:0000259" key="14">
    <source>
        <dbReference type="PROSITE" id="PS51352"/>
    </source>
</evidence>
<evidence type="ECO:0000256" key="8">
    <source>
        <dbReference type="ARBA" id="ARBA00023284"/>
    </source>
</evidence>
<gene>
    <name evidence="15" type="ORF">CVV64_15450</name>
</gene>
<dbReference type="InterPro" id="IPR036249">
    <property type="entry name" value="Thioredoxin-like_sf"/>
</dbReference>
<dbReference type="PANTHER" id="PTHR42801:SF4">
    <property type="entry name" value="AHPC_TSA FAMILY PROTEIN"/>
    <property type="match status" value="1"/>
</dbReference>
<keyword evidence="5" id="KW-0049">Antioxidant</keyword>
<dbReference type="Gene3D" id="3.40.30.10">
    <property type="entry name" value="Glutaredoxin"/>
    <property type="match status" value="1"/>
</dbReference>
<dbReference type="InterPro" id="IPR013766">
    <property type="entry name" value="Thioredoxin_domain"/>
</dbReference>
<evidence type="ECO:0000256" key="5">
    <source>
        <dbReference type="ARBA" id="ARBA00022862"/>
    </source>
</evidence>
<keyword evidence="8" id="KW-0676">Redox-active center</keyword>
<dbReference type="PROSITE" id="PS51352">
    <property type="entry name" value="THIOREDOXIN_2"/>
    <property type="match status" value="1"/>
</dbReference>
<dbReference type="InterPro" id="IPR050924">
    <property type="entry name" value="Peroxiredoxin_BCP/PrxQ"/>
</dbReference>
<evidence type="ECO:0000256" key="12">
    <source>
        <dbReference type="PIRSR" id="PIRSR000239-1"/>
    </source>
</evidence>
<feature type="domain" description="Thioredoxin" evidence="14">
    <location>
        <begin position="15"/>
        <end position="164"/>
    </location>
</feature>
<reference evidence="15 16" key="1">
    <citation type="journal article" date="2017" name="ISME J.">
        <title>Potential for microbial H2 and metal transformations associated with novel bacteria and archaea in deep terrestrial subsurface sediments.</title>
        <authorList>
            <person name="Hernsdorf A.W."/>
            <person name="Amano Y."/>
            <person name="Miyakawa K."/>
            <person name="Ise K."/>
            <person name="Suzuki Y."/>
            <person name="Anantharaman K."/>
            <person name="Probst A."/>
            <person name="Burstein D."/>
            <person name="Thomas B.C."/>
            <person name="Banfield J.F."/>
        </authorList>
    </citation>
    <scope>NUCLEOTIDE SEQUENCE [LARGE SCALE GENOMIC DNA]</scope>
    <source>
        <strain evidence="15">HGW-Wallbacteria-1</strain>
    </source>
</reference>
<dbReference type="SUPFAM" id="SSF52833">
    <property type="entry name" value="Thioredoxin-like"/>
    <property type="match status" value="1"/>
</dbReference>
<evidence type="ECO:0000256" key="3">
    <source>
        <dbReference type="ARBA" id="ARBA00013017"/>
    </source>
</evidence>
<evidence type="ECO:0000313" key="16">
    <source>
        <dbReference type="Proteomes" id="UP000233256"/>
    </source>
</evidence>
<evidence type="ECO:0000256" key="1">
    <source>
        <dbReference type="ARBA" id="ARBA00003330"/>
    </source>
</evidence>
<dbReference type="PIRSF" id="PIRSF000239">
    <property type="entry name" value="AHPC"/>
    <property type="match status" value="1"/>
</dbReference>